<evidence type="ECO:0000256" key="2">
    <source>
        <dbReference type="ARBA" id="ARBA00022840"/>
    </source>
</evidence>
<evidence type="ECO:0000256" key="1">
    <source>
        <dbReference type="ARBA" id="ARBA00022741"/>
    </source>
</evidence>
<accession>A0ABS2DGJ1</accession>
<dbReference type="PANTHER" id="PTHR43158">
    <property type="entry name" value="SKFA PEPTIDE EXPORT ATP-BINDING PROTEIN SKFE"/>
    <property type="match status" value="1"/>
</dbReference>
<evidence type="ECO:0000313" key="5">
    <source>
        <dbReference type="Proteomes" id="UP001518925"/>
    </source>
</evidence>
<organism evidence="4 5">
    <name type="scientific">Bacillus suaedaesalsae</name>
    <dbReference type="NCBI Taxonomy" id="2810349"/>
    <lineage>
        <taxon>Bacteria</taxon>
        <taxon>Bacillati</taxon>
        <taxon>Bacillota</taxon>
        <taxon>Bacilli</taxon>
        <taxon>Bacillales</taxon>
        <taxon>Bacillaceae</taxon>
        <taxon>Bacillus</taxon>
    </lineage>
</organism>
<dbReference type="InterPro" id="IPR003439">
    <property type="entry name" value="ABC_transporter-like_ATP-bd"/>
</dbReference>
<reference evidence="4 5" key="1">
    <citation type="submission" date="2021-02" db="EMBL/GenBank/DDBJ databases">
        <title>Bacillus sp. RD4P76, an endophyte from a halophyte.</title>
        <authorList>
            <person name="Sun J.-Q."/>
        </authorList>
    </citation>
    <scope>NUCLEOTIDE SEQUENCE [LARGE SCALE GENOMIC DNA]</scope>
    <source>
        <strain evidence="4 5">RD4P76</strain>
    </source>
</reference>
<name>A0ABS2DGJ1_9BACI</name>
<dbReference type="SUPFAM" id="SSF52540">
    <property type="entry name" value="P-loop containing nucleoside triphosphate hydrolases"/>
    <property type="match status" value="1"/>
</dbReference>
<dbReference type="InterPro" id="IPR027417">
    <property type="entry name" value="P-loop_NTPase"/>
</dbReference>
<keyword evidence="5" id="KW-1185">Reference proteome</keyword>
<evidence type="ECO:0000313" key="4">
    <source>
        <dbReference type="EMBL" id="MBM6617579.1"/>
    </source>
</evidence>
<evidence type="ECO:0000259" key="3">
    <source>
        <dbReference type="PROSITE" id="PS50893"/>
    </source>
</evidence>
<comment type="caution">
    <text evidence="4">The sequence shown here is derived from an EMBL/GenBank/DDBJ whole genome shotgun (WGS) entry which is preliminary data.</text>
</comment>
<dbReference type="EMBL" id="JAFELM010000023">
    <property type="protein sequence ID" value="MBM6617579.1"/>
    <property type="molecule type" value="Genomic_DNA"/>
</dbReference>
<dbReference type="GO" id="GO:0005524">
    <property type="term" value="F:ATP binding"/>
    <property type="evidence" value="ECO:0007669"/>
    <property type="project" value="UniProtKB-KW"/>
</dbReference>
<dbReference type="Pfam" id="PF00005">
    <property type="entry name" value="ABC_tran"/>
    <property type="match status" value="1"/>
</dbReference>
<protein>
    <submittedName>
        <fullName evidence="4">ABC transporter ATP-binding protein</fullName>
    </submittedName>
</protein>
<dbReference type="RefSeq" id="WP_204202954.1">
    <property type="nucleotide sequence ID" value="NZ_JAFELM010000023.1"/>
</dbReference>
<dbReference type="InterPro" id="IPR003593">
    <property type="entry name" value="AAA+_ATPase"/>
</dbReference>
<dbReference type="SMART" id="SM00382">
    <property type="entry name" value="AAA"/>
    <property type="match status" value="1"/>
</dbReference>
<dbReference type="PROSITE" id="PS50893">
    <property type="entry name" value="ABC_TRANSPORTER_2"/>
    <property type="match status" value="1"/>
</dbReference>
<sequence>MLTIQNVSKKVDGNSILSNISLEFQKGEIFGLLGRNGSGKTTLLRLIMGVLTPDEGQLLYNEQSLLQNPSLKQNIQFMPVRNQFFDKFTYKELVGVLRVNYPKFDVTYANELMNRYKLPEDKKYRELSTGQKKQFSLIIAFASRPEVILLDEPTDGIDAVTRYDILELMVDEVASRETTLIITSHRLEDIERICNRIAFLEDHRISQVTDLDELKEQFVKVQLVFDEDVSLIIREKSIPILDYSGVFCTLLLDKENLEARIWLKSLNPKVWNEVPVNLEEVFIAKFGGRRRW</sequence>
<proteinExistence type="predicted"/>
<gene>
    <name evidence="4" type="ORF">JR050_07790</name>
</gene>
<dbReference type="CDD" id="cd03230">
    <property type="entry name" value="ABC_DR_subfamily_A"/>
    <property type="match status" value="1"/>
</dbReference>
<dbReference type="Gene3D" id="3.40.50.300">
    <property type="entry name" value="P-loop containing nucleotide triphosphate hydrolases"/>
    <property type="match status" value="1"/>
</dbReference>
<dbReference type="PANTHER" id="PTHR43158:SF10">
    <property type="entry name" value="ABC TRANSPORTER ATP-BINDING PROTEIN YTRB"/>
    <property type="match status" value="1"/>
</dbReference>
<keyword evidence="2 4" id="KW-0067">ATP-binding</keyword>
<dbReference type="Proteomes" id="UP001518925">
    <property type="component" value="Unassembled WGS sequence"/>
</dbReference>
<keyword evidence="1" id="KW-0547">Nucleotide-binding</keyword>
<feature type="domain" description="ABC transporter" evidence="3">
    <location>
        <begin position="2"/>
        <end position="227"/>
    </location>
</feature>